<dbReference type="GeneID" id="65067726"/>
<feature type="region of interest" description="Disordered" evidence="1">
    <location>
        <begin position="1"/>
        <end position="31"/>
    </location>
</feature>
<evidence type="ECO:0000256" key="1">
    <source>
        <dbReference type="SAM" id="MobiDB-lite"/>
    </source>
</evidence>
<dbReference type="KEGG" id="vg:65067726"/>
<protein>
    <submittedName>
        <fullName evidence="2">Uncharacterized protein</fullName>
    </submittedName>
</protein>
<dbReference type="EMBL" id="MH638294">
    <property type="protein sequence ID" value="AXG67761.1"/>
    <property type="molecule type" value="Genomic_DNA"/>
</dbReference>
<proteinExistence type="predicted"/>
<dbReference type="RefSeq" id="YP_010078798.1">
    <property type="nucleotide sequence ID" value="NC_054964.1"/>
</dbReference>
<name>A0A345GTZ7_9CAUD</name>
<accession>A0A345GTZ7</accession>
<dbReference type="Proteomes" id="UP000259464">
    <property type="component" value="Segment"/>
</dbReference>
<keyword evidence="3" id="KW-1185">Reference proteome</keyword>
<evidence type="ECO:0000313" key="3">
    <source>
        <dbReference type="Proteomes" id="UP000259464"/>
    </source>
</evidence>
<sequence>MANTKPRRGDRARRAATKTTGGKDDAPWSHGDPTRNVFINVRFTEPTILQMEYLIDNKVIFSKAAFIRAAVDAACTREIERFRKVRAYMRQLDDEEKIRHRKK</sequence>
<reference evidence="2 3" key="1">
    <citation type="submission" date="2018-07" db="EMBL/GenBank/DDBJ databases">
        <title>Complete sequence of phage GP4.</title>
        <authorList>
            <person name="Wang R."/>
            <person name="Tong Y."/>
            <person name="Liu H."/>
        </authorList>
    </citation>
    <scope>NUCLEOTIDE SEQUENCE [LARGE SCALE GENOMIC DNA]</scope>
</reference>
<evidence type="ECO:0000313" key="2">
    <source>
        <dbReference type="EMBL" id="AXG67761.1"/>
    </source>
</evidence>
<organism evidence="2 3">
    <name type="scientific">Ralstonia phage GP4</name>
    <dbReference type="NCBI Taxonomy" id="2282904"/>
    <lineage>
        <taxon>Viruses</taxon>
        <taxon>Duplodnaviria</taxon>
        <taxon>Heunggongvirae</taxon>
        <taxon>Uroviricota</taxon>
        <taxon>Caudoviricetes</taxon>
        <taxon>Gervaisevirus</taxon>
        <taxon>Gervaisevirus GP4</taxon>
    </lineage>
</organism>